<evidence type="ECO:0000313" key="1">
    <source>
        <dbReference type="EMBL" id="OWP82790.1"/>
    </source>
</evidence>
<protein>
    <submittedName>
        <fullName evidence="1">Uncharacterized protein</fullName>
    </submittedName>
</protein>
<sequence>MGTNSNTIIMYLNREQENELLAKPFHVCSLSTHFTEQKIKGYNATVFLKDEKAVDEFAKWFKKEVLKIKKEEHKIIIDDIDDIDNQEEKKSILNHFSTNSFDKLFDTQRRLKEVEMLKKLLAPLIREVIKKENKQINKDFFQEIFSRMIENPNL</sequence>
<comment type="caution">
    <text evidence="1">The sequence shown here is derived from an EMBL/GenBank/DDBJ whole genome shotgun (WGS) entry which is preliminary data.</text>
</comment>
<dbReference type="AlphaFoldDB" id="A0A246GF94"/>
<dbReference type="Proteomes" id="UP000197768">
    <property type="component" value="Unassembled WGS sequence"/>
</dbReference>
<evidence type="ECO:0000313" key="2">
    <source>
        <dbReference type="Proteomes" id="UP000197768"/>
    </source>
</evidence>
<accession>A0A246GF94</accession>
<reference evidence="1 2" key="1">
    <citation type="journal article" date="2017" name="Infect. Genet. Evol.">
        <title>Comparative genome analysis of fish pathogen Flavobacterium columnare reveals extensive sequence diversity within the species.</title>
        <authorList>
            <person name="Kayansamruaj P."/>
            <person name="Dong H.T."/>
            <person name="Hirono I."/>
            <person name="Kondo H."/>
            <person name="Senapin S."/>
            <person name="Rodkhum C."/>
        </authorList>
    </citation>
    <scope>NUCLEOTIDE SEQUENCE [LARGE SCALE GENOMIC DNA]</scope>
    <source>
        <strain evidence="1 2">1215</strain>
    </source>
</reference>
<dbReference type="EMBL" id="MTCZ01000254">
    <property type="protein sequence ID" value="OWP82790.1"/>
    <property type="molecule type" value="Genomic_DNA"/>
</dbReference>
<organism evidence="1 2">
    <name type="scientific">Flavobacterium davisii</name>
    <dbReference type="NCBI Taxonomy" id="2906077"/>
    <lineage>
        <taxon>Bacteria</taxon>
        <taxon>Pseudomonadati</taxon>
        <taxon>Bacteroidota</taxon>
        <taxon>Flavobacteriia</taxon>
        <taxon>Flavobacteriales</taxon>
        <taxon>Flavobacteriaceae</taxon>
        <taxon>Flavobacterium</taxon>
    </lineage>
</organism>
<proteinExistence type="predicted"/>
<gene>
    <name evidence="1" type="ORF">BWK59_14015</name>
</gene>
<name>A0A246GF94_9FLAO</name>